<dbReference type="SUPFAM" id="SSF55550">
    <property type="entry name" value="SH2 domain"/>
    <property type="match status" value="1"/>
</dbReference>
<feature type="compositionally biased region" description="Pro residues" evidence="3">
    <location>
        <begin position="323"/>
        <end position="343"/>
    </location>
</feature>
<evidence type="ECO:0000313" key="5">
    <source>
        <dbReference type="EMBL" id="JAP46314.1"/>
    </source>
</evidence>
<reference evidence="5" key="1">
    <citation type="submission" date="2016-01" db="EMBL/GenBank/DDBJ databases">
        <title>Reference transcriptome for the parasite Schistocephalus solidus: insights into the molecular evolution of parasitism.</title>
        <authorList>
            <person name="Hebert F.O."/>
            <person name="Grambauer S."/>
            <person name="Barber I."/>
            <person name="Landry C.R."/>
            <person name="Aubin-Horth N."/>
        </authorList>
    </citation>
    <scope>NUCLEOTIDE SEQUENCE</scope>
</reference>
<feature type="compositionally biased region" description="Low complexity" evidence="3">
    <location>
        <begin position="278"/>
        <end position="288"/>
    </location>
</feature>
<dbReference type="PROSITE" id="PS50001">
    <property type="entry name" value="SH2"/>
    <property type="match status" value="1"/>
</dbReference>
<dbReference type="PANTHER" id="PTHR15127:SF32">
    <property type="entry name" value="HEAVYWEIGHT, ISOFORM A"/>
    <property type="match status" value="1"/>
</dbReference>
<evidence type="ECO:0000259" key="4">
    <source>
        <dbReference type="PROSITE" id="PS50001"/>
    </source>
</evidence>
<dbReference type="SMART" id="SM00252">
    <property type="entry name" value="SH2"/>
    <property type="match status" value="1"/>
</dbReference>
<proteinExistence type="predicted"/>
<feature type="compositionally biased region" description="Polar residues" evidence="3">
    <location>
        <begin position="928"/>
        <end position="939"/>
    </location>
</feature>
<accession>A0A0X3P2V8</accession>
<dbReference type="PANTHER" id="PTHR15127">
    <property type="entry name" value="HEAVYWEIGHT, ISOFORM A"/>
    <property type="match status" value="1"/>
</dbReference>
<feature type="compositionally biased region" description="Pro residues" evidence="3">
    <location>
        <begin position="289"/>
        <end position="300"/>
    </location>
</feature>
<feature type="region of interest" description="Disordered" evidence="3">
    <location>
        <begin position="174"/>
        <end position="381"/>
    </location>
</feature>
<dbReference type="InterPro" id="IPR036860">
    <property type="entry name" value="SH2_dom_sf"/>
</dbReference>
<feature type="compositionally biased region" description="Basic residues" evidence="3">
    <location>
        <begin position="524"/>
        <end position="535"/>
    </location>
</feature>
<evidence type="ECO:0000256" key="3">
    <source>
        <dbReference type="SAM" id="MobiDB-lite"/>
    </source>
</evidence>
<dbReference type="Pfam" id="PF00017">
    <property type="entry name" value="SH2"/>
    <property type="match status" value="1"/>
</dbReference>
<protein>
    <recommendedName>
        <fullName evidence="4">SH2 domain-containing protein</fullName>
    </recommendedName>
</protein>
<dbReference type="EMBL" id="GEEE01016911">
    <property type="protein sequence ID" value="JAP46314.1"/>
    <property type="molecule type" value="Transcribed_RNA"/>
</dbReference>
<name>A0A0X3P2V8_SCHSO</name>
<dbReference type="GO" id="GO:0001784">
    <property type="term" value="F:phosphotyrosine residue binding"/>
    <property type="evidence" value="ECO:0007669"/>
    <property type="project" value="TreeGrafter"/>
</dbReference>
<dbReference type="PRINTS" id="PR00401">
    <property type="entry name" value="SH2DOMAIN"/>
</dbReference>
<dbReference type="AlphaFoldDB" id="A0A0X3P2V8"/>
<keyword evidence="1 2" id="KW-0727">SH2 domain</keyword>
<organism evidence="5">
    <name type="scientific">Schistocephalus solidus</name>
    <name type="common">Tapeworm</name>
    <dbReference type="NCBI Taxonomy" id="70667"/>
    <lineage>
        <taxon>Eukaryota</taxon>
        <taxon>Metazoa</taxon>
        <taxon>Spiralia</taxon>
        <taxon>Lophotrochozoa</taxon>
        <taxon>Platyhelminthes</taxon>
        <taxon>Cestoda</taxon>
        <taxon>Eucestoda</taxon>
        <taxon>Diphyllobothriidea</taxon>
        <taxon>Diphyllobothriidae</taxon>
        <taxon>Schistocephalus</taxon>
    </lineage>
</organism>
<feature type="compositionally biased region" description="Polar residues" evidence="3">
    <location>
        <begin position="1"/>
        <end position="16"/>
    </location>
</feature>
<feature type="compositionally biased region" description="Polar residues" evidence="3">
    <location>
        <begin position="113"/>
        <end position="131"/>
    </location>
</feature>
<dbReference type="InterPro" id="IPR000980">
    <property type="entry name" value="SH2"/>
</dbReference>
<evidence type="ECO:0000256" key="2">
    <source>
        <dbReference type="PROSITE-ProRule" id="PRU00191"/>
    </source>
</evidence>
<feature type="region of interest" description="Disordered" evidence="3">
    <location>
        <begin position="1"/>
        <end position="134"/>
    </location>
</feature>
<feature type="compositionally biased region" description="Basic and acidic residues" evidence="3">
    <location>
        <begin position="35"/>
        <end position="59"/>
    </location>
</feature>
<feature type="region of interest" description="Disordered" evidence="3">
    <location>
        <begin position="919"/>
        <end position="944"/>
    </location>
</feature>
<feature type="region of interest" description="Disordered" evidence="3">
    <location>
        <begin position="579"/>
        <end position="609"/>
    </location>
</feature>
<feature type="region of interest" description="Disordered" evidence="3">
    <location>
        <begin position="622"/>
        <end position="665"/>
    </location>
</feature>
<gene>
    <name evidence="5" type="ORF">TR146186</name>
</gene>
<feature type="compositionally biased region" description="Polar residues" evidence="3">
    <location>
        <begin position="346"/>
        <end position="365"/>
    </location>
</feature>
<dbReference type="InterPro" id="IPR051846">
    <property type="entry name" value="SH2_domain_adapters"/>
</dbReference>
<feature type="domain" description="SH2" evidence="4">
    <location>
        <begin position="974"/>
        <end position="1070"/>
    </location>
</feature>
<feature type="region of interest" description="Disordered" evidence="3">
    <location>
        <begin position="517"/>
        <end position="542"/>
    </location>
</feature>
<evidence type="ECO:0000256" key="1">
    <source>
        <dbReference type="ARBA" id="ARBA00022999"/>
    </source>
</evidence>
<sequence>MASTPVTTQKPHTTCATGVVNPLRDRQNAIADGGGKLREKVDQNTWFPDKKNKLSEDPPRPPVRVAKAAPERLVAPSSTTDLDDPPPSYDEAWDIRPSRLGLASIAGPPGFSGLSNSSGLKSVPSQPQSPVANLPLKLSSDSLAHRCPPDGAATFETCSSQVVSSTCSLDSAAAEMQEKNSDGSFIKVENPSNVKETNKEKTPDTPVPASVMDESTGGGLFTPTTSSSWFPPPPPTPLHLSLLPEPEGSAPGRYHEHRRAFELDEDGSDENNVAVGAPSDPSDSISLPPLSPLPPPPPLPAEYAYSNAANQPGRTSAASSLNLPPPPPLQDAAVPPPAVPPRDPSTALQTPVTISNHVETQTSNPRPLAIPNEANSLPSADIKDSVTEDGVTIEASGTSTRVKQNGSLTVNQPTPRSKSSRDLIDGRSVVPWEVNSQDLVPERAAANIGFPESLPQWVPPQHSEVPLKQRLIAHPTDCAPLAPAAVTRHRSTKSQGCDGDFLADACFEDEARSRPVSLAARSSANHHHHHRRRHTTSNFGGLSADAVPGDVMHAGVVTAEGIRQRTTLRMNSDSAAVATTSASQSRAPIAGDVWGSPIPPPKDGFDGDSMSQFVRVAYDVRPTGRPSQKQQQQPQLAHLSKSSHPRSVATHRQVPEPTGPDAIDMPESMTRSLIMLPDQPDGNPSGSGFPWPVVTEQAAVQFAPPSASQKAAQQTRICRRMRALHLTGGNSGGVLSPQDAAAIQYSGLEYAGQRHSLGSSRLHRVPQAVIVPKISPESSFRDMTQSAWLPHEAEWVPHAQSLSSELCSPQEGYILQTQISCPSQVGGYRNSHAADEMMAWADVEGQFGPRSSEVLLHCRGSYTAPTQFAATAAAYPGQSYMLWPRVVGSRRRRHGSHTTQPIIVSAAAHDRADLAYPADPPQARTAGACSTKSGTPQHQQQHERPRVLVANRRQRPNGVDMATVASLPIEEQPWFHGSLSRLEAEVLLRSSLPGTFLVRTSETSRAAYSLSIRRDRDFLHMKISYDPKSESFILGEYSQPYPSVPVMVYHYTRNLLPVRGTKPILLQFPLCRSNEKSALLTP</sequence>
<dbReference type="Gene3D" id="3.30.505.10">
    <property type="entry name" value="SH2 domain"/>
    <property type="match status" value="1"/>
</dbReference>